<protein>
    <submittedName>
        <fullName evidence="4">Uncharacterized protein</fullName>
    </submittedName>
</protein>
<name>C3YQX4_BRAFL</name>
<keyword evidence="2" id="KW-1133">Transmembrane helix</keyword>
<dbReference type="Gene3D" id="2.60.120.200">
    <property type="match status" value="1"/>
</dbReference>
<keyword evidence="2" id="KW-0812">Transmembrane</keyword>
<feature type="region of interest" description="Disordered" evidence="1">
    <location>
        <begin position="204"/>
        <end position="235"/>
    </location>
</feature>
<gene>
    <name evidence="4" type="ORF">BRAFLDRAFT_81343</name>
</gene>
<evidence type="ECO:0000313" key="4">
    <source>
        <dbReference type="EMBL" id="EEN57315.1"/>
    </source>
</evidence>
<evidence type="ECO:0000256" key="2">
    <source>
        <dbReference type="SAM" id="Phobius"/>
    </source>
</evidence>
<reference evidence="4" key="1">
    <citation type="journal article" date="2008" name="Nature">
        <title>The amphioxus genome and the evolution of the chordate karyotype.</title>
        <authorList>
            <consortium name="US DOE Joint Genome Institute (JGI-PGF)"/>
            <person name="Putnam N.H."/>
            <person name="Butts T."/>
            <person name="Ferrier D.E.K."/>
            <person name="Furlong R.F."/>
            <person name="Hellsten U."/>
            <person name="Kawashima T."/>
            <person name="Robinson-Rechavi M."/>
            <person name="Shoguchi E."/>
            <person name="Terry A."/>
            <person name="Yu J.-K."/>
            <person name="Benito-Gutierrez E.L."/>
            <person name="Dubchak I."/>
            <person name="Garcia-Fernandez J."/>
            <person name="Gibson-Brown J.J."/>
            <person name="Grigoriev I.V."/>
            <person name="Horton A.C."/>
            <person name="de Jong P.J."/>
            <person name="Jurka J."/>
            <person name="Kapitonov V.V."/>
            <person name="Kohara Y."/>
            <person name="Kuroki Y."/>
            <person name="Lindquist E."/>
            <person name="Lucas S."/>
            <person name="Osoegawa K."/>
            <person name="Pennacchio L.A."/>
            <person name="Salamov A.A."/>
            <person name="Satou Y."/>
            <person name="Sauka-Spengler T."/>
            <person name="Schmutz J."/>
            <person name="Shin-I T."/>
            <person name="Toyoda A."/>
            <person name="Bronner-Fraser M."/>
            <person name="Fujiyama A."/>
            <person name="Holland L.Z."/>
            <person name="Holland P.W.H."/>
            <person name="Satoh N."/>
            <person name="Rokhsar D.S."/>
        </authorList>
    </citation>
    <scope>NUCLEOTIDE SEQUENCE [LARGE SCALE GENOMIC DNA]</scope>
    <source>
        <strain evidence="4">S238N-H82</strain>
        <tissue evidence="4">Testes</tissue>
    </source>
</reference>
<keyword evidence="3" id="KW-0732">Signal</keyword>
<feature type="chain" id="PRO_5002933802" evidence="3">
    <location>
        <begin position="20"/>
        <end position="340"/>
    </location>
</feature>
<dbReference type="InParanoid" id="C3YQX4"/>
<dbReference type="InterPro" id="IPR013320">
    <property type="entry name" value="ConA-like_dom_sf"/>
</dbReference>
<organism>
    <name type="scientific">Branchiostoma floridae</name>
    <name type="common">Florida lancelet</name>
    <name type="synonym">Amphioxus</name>
    <dbReference type="NCBI Taxonomy" id="7739"/>
    <lineage>
        <taxon>Eukaryota</taxon>
        <taxon>Metazoa</taxon>
        <taxon>Chordata</taxon>
        <taxon>Cephalochordata</taxon>
        <taxon>Leptocardii</taxon>
        <taxon>Amphioxiformes</taxon>
        <taxon>Branchiostomatidae</taxon>
        <taxon>Branchiostoma</taxon>
    </lineage>
</organism>
<feature type="transmembrane region" description="Helical" evidence="2">
    <location>
        <begin position="299"/>
        <end position="318"/>
    </location>
</feature>
<dbReference type="SUPFAM" id="SSF49899">
    <property type="entry name" value="Concanavalin A-like lectins/glucanases"/>
    <property type="match status" value="1"/>
</dbReference>
<evidence type="ECO:0000256" key="1">
    <source>
        <dbReference type="SAM" id="MobiDB-lite"/>
    </source>
</evidence>
<feature type="region of interest" description="Disordered" evidence="1">
    <location>
        <begin position="267"/>
        <end position="289"/>
    </location>
</feature>
<dbReference type="AlphaFoldDB" id="C3YQX4"/>
<evidence type="ECO:0000256" key="3">
    <source>
        <dbReference type="SAM" id="SignalP"/>
    </source>
</evidence>
<sequence length="340" mass="36474">MRHVSSFLFMLSWIAVTSTTVDLDTTDQYRCTFDAGVCGCGIEGPVHNGPGYCDHGWPDDAVGGVTAVGAYMCFFLEHLPVMYPGLNRARLTSPAINTSRSAMISFAVGTVRPPTGTYLNVLLVMMNGTESLLWSTSDLLSPWQRVQVGVVKPGPYKIVIEGIPNPPFLPNFGIDNFTITATDFAHDDTTVPITNITDTSTVLTTSGKSETTRMTKVPTTKTTGTPPSTTHQEGTTSVISVYSTPKATSYFPPSTLKDETTKRVTPSKTISTMSNLEKEPTKSAQRGEGGVASAQTVPIAVGTTGGFLVVAIGAFTLWKKYARKPVVSPETYTQDNPLNI</sequence>
<dbReference type="EMBL" id="GG666544">
    <property type="protein sequence ID" value="EEN57315.1"/>
    <property type="molecule type" value="Genomic_DNA"/>
</dbReference>
<accession>C3YQX4</accession>
<feature type="signal peptide" evidence="3">
    <location>
        <begin position="1"/>
        <end position="19"/>
    </location>
</feature>
<keyword evidence="2" id="KW-0472">Membrane</keyword>
<proteinExistence type="predicted"/>
<feature type="compositionally biased region" description="Low complexity" evidence="1">
    <location>
        <begin position="212"/>
        <end position="230"/>
    </location>
</feature>